<dbReference type="Gene3D" id="1.10.1330.10">
    <property type="entry name" value="Dockerin domain"/>
    <property type="match status" value="1"/>
</dbReference>
<protein>
    <recommendedName>
        <fullName evidence="1">Dockerin domain-containing protein</fullName>
    </recommendedName>
</protein>
<comment type="caution">
    <text evidence="2">The sequence shown here is derived from an EMBL/GenBank/DDBJ whole genome shotgun (WGS) entry which is preliminary data.</text>
</comment>
<dbReference type="CDD" id="cd14256">
    <property type="entry name" value="Dockerin_I"/>
    <property type="match status" value="1"/>
</dbReference>
<dbReference type="InterPro" id="IPR016134">
    <property type="entry name" value="Dockerin_dom"/>
</dbReference>
<feature type="domain" description="Dockerin" evidence="1">
    <location>
        <begin position="226"/>
        <end position="283"/>
    </location>
</feature>
<dbReference type="STRING" id="1798543.A2898_00750"/>
<dbReference type="SUPFAM" id="SSF63446">
    <property type="entry name" value="Type I dockerin domain"/>
    <property type="match status" value="1"/>
</dbReference>
<dbReference type="PROSITE" id="PS51766">
    <property type="entry name" value="DOCKERIN"/>
    <property type="match status" value="1"/>
</dbReference>
<evidence type="ECO:0000313" key="2">
    <source>
        <dbReference type="EMBL" id="OGY83036.1"/>
    </source>
</evidence>
<organism evidence="2 3">
    <name type="scientific">Candidatus Kerfeldbacteria bacterium RIFCSPLOWO2_01_FULL_48_11</name>
    <dbReference type="NCBI Taxonomy" id="1798543"/>
    <lineage>
        <taxon>Bacteria</taxon>
        <taxon>Candidatus Kerfeldiibacteriota</taxon>
    </lineage>
</organism>
<sequence length="283" mass="29683">MVPLIAVVAGFSYAFAQLSDQVIVTATVPSSPPLEEETTVRFTGLAYPGSDVTIRRNGTILATVPADPQARFDVSVNIDPGIYTFTVFGEDVQGRFGRESNFTLSLTEGTITTISGIFLGPTIEVTASAIQIGDTVTTLGATAPGSDVTLFVSSTLTGAGGVITSADSTFQVQADGDGLWSRAFIASDLGVGTHDMRAKAASPDDQISEFSNTLRVEVAAAPDACTGMSPGDINCDGSVNLIDFSIMLFFWQQTSPSNARADINADSVVNIVDFSIMLFHWTG</sequence>
<dbReference type="Proteomes" id="UP000179164">
    <property type="component" value="Unassembled WGS sequence"/>
</dbReference>
<reference evidence="2 3" key="1">
    <citation type="journal article" date="2016" name="Nat. Commun.">
        <title>Thousands of microbial genomes shed light on interconnected biogeochemical processes in an aquifer system.</title>
        <authorList>
            <person name="Anantharaman K."/>
            <person name="Brown C.T."/>
            <person name="Hug L.A."/>
            <person name="Sharon I."/>
            <person name="Castelle C.J."/>
            <person name="Probst A.J."/>
            <person name="Thomas B.C."/>
            <person name="Singh A."/>
            <person name="Wilkins M.J."/>
            <person name="Karaoz U."/>
            <person name="Brodie E.L."/>
            <person name="Williams K.H."/>
            <person name="Hubbard S.S."/>
            <person name="Banfield J.F."/>
        </authorList>
    </citation>
    <scope>NUCLEOTIDE SEQUENCE [LARGE SCALE GENOMIC DNA]</scope>
</reference>
<dbReference type="GO" id="GO:0004553">
    <property type="term" value="F:hydrolase activity, hydrolyzing O-glycosyl compounds"/>
    <property type="evidence" value="ECO:0007669"/>
    <property type="project" value="InterPro"/>
</dbReference>
<evidence type="ECO:0000259" key="1">
    <source>
        <dbReference type="PROSITE" id="PS51766"/>
    </source>
</evidence>
<evidence type="ECO:0000313" key="3">
    <source>
        <dbReference type="Proteomes" id="UP000179164"/>
    </source>
</evidence>
<dbReference type="InterPro" id="IPR036439">
    <property type="entry name" value="Dockerin_dom_sf"/>
</dbReference>
<dbReference type="Pfam" id="PF00404">
    <property type="entry name" value="Dockerin_1"/>
    <property type="match status" value="1"/>
</dbReference>
<dbReference type="AlphaFoldDB" id="A0A1G2B2V3"/>
<gene>
    <name evidence="2" type="ORF">A2898_00750</name>
</gene>
<accession>A0A1G2B2V3</accession>
<name>A0A1G2B2V3_9BACT</name>
<dbReference type="InterPro" id="IPR002105">
    <property type="entry name" value="Dockerin_1_rpt"/>
</dbReference>
<proteinExistence type="predicted"/>
<dbReference type="EMBL" id="MHKE01000016">
    <property type="protein sequence ID" value="OGY83036.1"/>
    <property type="molecule type" value="Genomic_DNA"/>
</dbReference>
<dbReference type="GO" id="GO:0000272">
    <property type="term" value="P:polysaccharide catabolic process"/>
    <property type="evidence" value="ECO:0007669"/>
    <property type="project" value="InterPro"/>
</dbReference>